<sequence length="367" mass="41520">MKRVFQICPLLFLLSALWTNDTLAQTNVKHPSKYNKEFSGIGPQVYILPPPKTKEEILQDQYSTKRIEQVTLIQLIDKLELSDRLKRINNESLPIGLIDSAHMDREAQIKSAISYYEQANQHDSVLAWQNNLGTFKLLNGDLDEARDLFIGSLNTYKLHNDISNQQIVLQNLAILEEQSGNFLTSLGYYDELLDLAKKTKNIQREGLLNLSIALLQAKLGNYSAAHNLILKKSFPLLQKAKYFPDVVNALNTLATIKESEEKFTEAKWIYLQAIDVATIYKDEKGLAQSLFNVARLKTRIGDSILAIPDYKLAKDLAIKYSMNALLVEIEDSLGDVYLDSGNYTEAALALSSYNVLKSEFINKQILL</sequence>
<dbReference type="InterPro" id="IPR011990">
    <property type="entry name" value="TPR-like_helical_dom_sf"/>
</dbReference>
<dbReference type="EMBL" id="SMGO01000002">
    <property type="protein sequence ID" value="TCK83036.1"/>
    <property type="molecule type" value="Genomic_DNA"/>
</dbReference>
<evidence type="ECO:0000313" key="2">
    <source>
        <dbReference type="EMBL" id="TCK83036.1"/>
    </source>
</evidence>
<dbReference type="RefSeq" id="WP_132223518.1">
    <property type="nucleotide sequence ID" value="NZ_SMGO01000002.1"/>
</dbReference>
<organism evidence="2 3">
    <name type="scientific">Albibacterium bauzanense</name>
    <dbReference type="NCBI Taxonomy" id="653929"/>
    <lineage>
        <taxon>Bacteria</taxon>
        <taxon>Pseudomonadati</taxon>
        <taxon>Bacteroidota</taxon>
        <taxon>Sphingobacteriia</taxon>
        <taxon>Sphingobacteriales</taxon>
        <taxon>Sphingobacteriaceae</taxon>
        <taxon>Albibacterium</taxon>
    </lineage>
</organism>
<dbReference type="AlphaFoldDB" id="A0A4R1LUK0"/>
<feature type="chain" id="PRO_5020601964" description="Tetratricopeptide repeat protein" evidence="1">
    <location>
        <begin position="25"/>
        <end position="367"/>
    </location>
</feature>
<dbReference type="OrthoDB" id="789253at2"/>
<feature type="signal peptide" evidence="1">
    <location>
        <begin position="1"/>
        <end position="24"/>
    </location>
</feature>
<evidence type="ECO:0000313" key="3">
    <source>
        <dbReference type="Proteomes" id="UP000294616"/>
    </source>
</evidence>
<dbReference type="SUPFAM" id="SSF48452">
    <property type="entry name" value="TPR-like"/>
    <property type="match status" value="2"/>
</dbReference>
<name>A0A4R1LUK0_9SPHI</name>
<protein>
    <recommendedName>
        <fullName evidence="4">Tetratricopeptide repeat protein</fullName>
    </recommendedName>
</protein>
<evidence type="ECO:0008006" key="4">
    <source>
        <dbReference type="Google" id="ProtNLM"/>
    </source>
</evidence>
<gene>
    <name evidence="2" type="ORF">C8N28_1623</name>
</gene>
<reference evidence="2 3" key="1">
    <citation type="submission" date="2019-03" db="EMBL/GenBank/DDBJ databases">
        <title>Genomic Encyclopedia of Archaeal and Bacterial Type Strains, Phase II (KMG-II): from individual species to whole genera.</title>
        <authorList>
            <person name="Goeker M."/>
        </authorList>
    </citation>
    <scope>NUCLEOTIDE SEQUENCE [LARGE SCALE GENOMIC DNA]</scope>
    <source>
        <strain evidence="2 3">DSM 22554</strain>
    </source>
</reference>
<dbReference type="Gene3D" id="1.25.40.10">
    <property type="entry name" value="Tetratricopeptide repeat domain"/>
    <property type="match status" value="1"/>
</dbReference>
<proteinExistence type="predicted"/>
<keyword evidence="1" id="KW-0732">Signal</keyword>
<accession>A0A4R1LUK0</accession>
<dbReference type="Proteomes" id="UP000294616">
    <property type="component" value="Unassembled WGS sequence"/>
</dbReference>
<evidence type="ECO:0000256" key="1">
    <source>
        <dbReference type="SAM" id="SignalP"/>
    </source>
</evidence>
<keyword evidence="3" id="KW-1185">Reference proteome</keyword>
<comment type="caution">
    <text evidence="2">The sequence shown here is derived from an EMBL/GenBank/DDBJ whole genome shotgun (WGS) entry which is preliminary data.</text>
</comment>